<dbReference type="InterPro" id="IPR038389">
    <property type="entry name" value="PSMG2_sf"/>
</dbReference>
<keyword evidence="1" id="KW-0175">Coiled coil</keyword>
<dbReference type="KEGG" id="nin:NADRNF5_1501"/>
<dbReference type="Proteomes" id="UP000032408">
    <property type="component" value="Chromosome"/>
</dbReference>
<gene>
    <name evidence="2" type="ORF">NADRNF5_1501</name>
</gene>
<keyword evidence="3" id="KW-1185">Reference proteome</keyword>
<dbReference type="RefSeq" id="WP_048116608.1">
    <property type="nucleotide sequence ID" value="NZ_CP011070.1"/>
</dbReference>
<protein>
    <recommendedName>
        <fullName evidence="4">Proteasome assembly chaperone family protein</fullName>
    </recommendedName>
</protein>
<dbReference type="EMBL" id="CP011070">
    <property type="protein sequence ID" value="AJW71182.1"/>
    <property type="molecule type" value="Genomic_DNA"/>
</dbReference>
<dbReference type="STRING" id="1580092.NADRNF5_1501"/>
<dbReference type="SUPFAM" id="SSF159659">
    <property type="entry name" value="Cgl1923-like"/>
    <property type="match status" value="1"/>
</dbReference>
<reference evidence="2 3" key="2">
    <citation type="journal article" date="2016" name="ISME J.">
        <title>Physiological and genomic characterization of two novel marine thaumarchaeal strains indicates niche differentiation.</title>
        <authorList>
            <person name="Bayer B."/>
            <person name="Vojvoda J."/>
            <person name="Offre P."/>
            <person name="Alves R.J."/>
            <person name="Elisabeth N.H."/>
            <person name="Garcia J.A."/>
            <person name="Volland J.M."/>
            <person name="Srivastava A."/>
            <person name="Schleper C."/>
            <person name="Herndl G.J."/>
        </authorList>
    </citation>
    <scope>NUCLEOTIDE SEQUENCE [LARGE SCALE GENOMIC DNA]</scope>
    <source>
        <strain evidence="2 3">NF5</strain>
    </source>
</reference>
<dbReference type="GeneID" id="24820683"/>
<evidence type="ECO:0008006" key="4">
    <source>
        <dbReference type="Google" id="ProtNLM"/>
    </source>
</evidence>
<dbReference type="HOGENOM" id="CLU_075000_0_0_2"/>
<organism evidence="2 3">
    <name type="scientific">Nitrosopumilus adriaticus</name>
    <dbReference type="NCBI Taxonomy" id="1580092"/>
    <lineage>
        <taxon>Archaea</taxon>
        <taxon>Nitrososphaerota</taxon>
        <taxon>Nitrososphaeria</taxon>
        <taxon>Nitrosopumilales</taxon>
        <taxon>Nitrosopumilaceae</taxon>
        <taxon>Nitrosopumilus</taxon>
    </lineage>
</organism>
<dbReference type="PANTHER" id="PTHR35610:SF3">
    <property type="entry name" value="PROTEASOME ASSEMBLY CHAPERONE FAMILY PROTEIN"/>
    <property type="match status" value="1"/>
</dbReference>
<dbReference type="InterPro" id="IPR019151">
    <property type="entry name" value="Proteasome_assmbl_chaperone_2"/>
</dbReference>
<dbReference type="Gene3D" id="3.40.50.10900">
    <property type="entry name" value="PAC-like subunit"/>
    <property type="match status" value="1"/>
</dbReference>
<sequence>MTSEIKIKEIKSVNLEGGYLIDGFPSVGFSSAIATESMIHTSNFELAGIIDSEKFPPISVIKNGKPNYPTRIFVNEDLKVAIFLSYLTLEQSLHRVTARTMFEWAKKHKIELILSSVAVKDPNGNEEMIGIGSTESARKKIRDAGLKVLEHGTVPGIPGVLLNEGSVIKQDVVVIVFHTKGEGPDFKSSANLCMAMSKLIPGASCNISSLQNEAEKAEEVIKEAQVESSQIKDSMYR</sequence>
<feature type="coiled-coil region" evidence="1">
    <location>
        <begin position="207"/>
        <end position="234"/>
    </location>
</feature>
<dbReference type="Pfam" id="PF09754">
    <property type="entry name" value="PAC2"/>
    <property type="match status" value="1"/>
</dbReference>
<proteinExistence type="predicted"/>
<evidence type="ECO:0000313" key="2">
    <source>
        <dbReference type="EMBL" id="AJW71182.1"/>
    </source>
</evidence>
<accession>A0A0D5C452</accession>
<evidence type="ECO:0000313" key="3">
    <source>
        <dbReference type="Proteomes" id="UP000032408"/>
    </source>
</evidence>
<dbReference type="OrthoDB" id="35908at2157"/>
<reference evidence="3" key="1">
    <citation type="submission" date="2015-03" db="EMBL/GenBank/DDBJ databases">
        <title>Characterization of two novel Thaumarchaeota isolated from the Northern Adriatic Sea.</title>
        <authorList>
            <person name="Bayer B."/>
            <person name="Vojvoda J."/>
            <person name="Offre P."/>
            <person name="Srivastava A."/>
            <person name="Elisabeth N."/>
            <person name="Garcia J.A.L."/>
            <person name="Schleper C."/>
            <person name="Herndl G.J."/>
        </authorList>
    </citation>
    <scope>NUCLEOTIDE SEQUENCE [LARGE SCALE GENOMIC DNA]</scope>
    <source>
        <strain evidence="3">NF5</strain>
    </source>
</reference>
<evidence type="ECO:0000256" key="1">
    <source>
        <dbReference type="SAM" id="Coils"/>
    </source>
</evidence>
<dbReference type="PANTHER" id="PTHR35610">
    <property type="entry name" value="3-ISOPROPYLMALATE DEHYDRATASE-RELATED"/>
    <property type="match status" value="1"/>
</dbReference>
<name>A0A0D5C452_9ARCH</name>
<dbReference type="AlphaFoldDB" id="A0A0D5C452"/>